<evidence type="ECO:0000259" key="1">
    <source>
        <dbReference type="Pfam" id="PF02954"/>
    </source>
</evidence>
<dbReference type="GO" id="GO:0043565">
    <property type="term" value="F:sequence-specific DNA binding"/>
    <property type="evidence" value="ECO:0007669"/>
    <property type="project" value="InterPro"/>
</dbReference>
<dbReference type="InterPro" id="IPR009057">
    <property type="entry name" value="Homeodomain-like_sf"/>
</dbReference>
<feature type="domain" description="DNA binding HTH" evidence="1">
    <location>
        <begin position="21"/>
        <end position="60"/>
    </location>
</feature>
<gene>
    <name evidence="2" type="ORF">ENN98_01500</name>
</gene>
<name>A0A7C2TL27_9BACT</name>
<feature type="non-terminal residue" evidence="2">
    <location>
        <position position="1"/>
    </location>
</feature>
<protein>
    <submittedName>
        <fullName evidence="2">Sigma-54-dependent Fis family transcriptional regulator</fullName>
    </submittedName>
</protein>
<dbReference type="Proteomes" id="UP000885986">
    <property type="component" value="Unassembled WGS sequence"/>
</dbReference>
<dbReference type="InterPro" id="IPR002197">
    <property type="entry name" value="HTH_Fis"/>
</dbReference>
<organism evidence="2">
    <name type="scientific">Desulfurivibrio alkaliphilus</name>
    <dbReference type="NCBI Taxonomy" id="427923"/>
    <lineage>
        <taxon>Bacteria</taxon>
        <taxon>Pseudomonadati</taxon>
        <taxon>Thermodesulfobacteriota</taxon>
        <taxon>Desulfobulbia</taxon>
        <taxon>Desulfobulbales</taxon>
        <taxon>Desulfobulbaceae</taxon>
        <taxon>Desulfurivibrio</taxon>
    </lineage>
</organism>
<proteinExistence type="predicted"/>
<sequence>LPVAPRPSPLPTLRHVREEALEQAEQRYLNDLLGLTGGDMEKACAISGLSRSQLYRIMQKHRIKRKKDHYFVA</sequence>
<reference evidence="2" key="1">
    <citation type="journal article" date="2020" name="mSystems">
        <title>Genome- and Community-Level Interaction Insights into Carbon Utilization and Element Cycling Functions of Hydrothermarchaeota in Hydrothermal Sediment.</title>
        <authorList>
            <person name="Zhou Z."/>
            <person name="Liu Y."/>
            <person name="Xu W."/>
            <person name="Pan J."/>
            <person name="Luo Z.H."/>
            <person name="Li M."/>
        </authorList>
    </citation>
    <scope>NUCLEOTIDE SEQUENCE [LARGE SCALE GENOMIC DNA]</scope>
    <source>
        <strain evidence="2">SpSt-1224</strain>
    </source>
</reference>
<dbReference type="Pfam" id="PF02954">
    <property type="entry name" value="HTH_8"/>
    <property type="match status" value="1"/>
</dbReference>
<comment type="caution">
    <text evidence="2">The sequence shown here is derived from an EMBL/GenBank/DDBJ whole genome shotgun (WGS) entry which is preliminary data.</text>
</comment>
<dbReference type="EMBL" id="DSDS01000034">
    <property type="protein sequence ID" value="HET97382.1"/>
    <property type="molecule type" value="Genomic_DNA"/>
</dbReference>
<evidence type="ECO:0000313" key="2">
    <source>
        <dbReference type="EMBL" id="HET97382.1"/>
    </source>
</evidence>
<dbReference type="AlphaFoldDB" id="A0A7C2TL27"/>
<dbReference type="Gene3D" id="1.10.10.60">
    <property type="entry name" value="Homeodomain-like"/>
    <property type="match status" value="1"/>
</dbReference>
<accession>A0A7C2TL27</accession>
<dbReference type="SUPFAM" id="SSF46689">
    <property type="entry name" value="Homeodomain-like"/>
    <property type="match status" value="1"/>
</dbReference>